<gene>
    <name evidence="15" type="ORF">GCM10007890_13330</name>
</gene>
<feature type="domain" description="Histidine kinase" evidence="13">
    <location>
        <begin position="239"/>
        <end position="452"/>
    </location>
</feature>
<dbReference type="InterPro" id="IPR036097">
    <property type="entry name" value="HisK_dim/P_sf"/>
</dbReference>
<dbReference type="EMBL" id="BSPL01000011">
    <property type="protein sequence ID" value="GLS69320.1"/>
    <property type="molecule type" value="Genomic_DNA"/>
</dbReference>
<evidence type="ECO:0000256" key="12">
    <source>
        <dbReference type="SAM" id="Phobius"/>
    </source>
</evidence>
<evidence type="ECO:0000256" key="6">
    <source>
        <dbReference type="ARBA" id="ARBA00022692"/>
    </source>
</evidence>
<dbReference type="PANTHER" id="PTHR45436:SF14">
    <property type="entry name" value="SENSOR PROTEIN QSEC"/>
    <property type="match status" value="1"/>
</dbReference>
<evidence type="ECO:0000256" key="3">
    <source>
        <dbReference type="ARBA" id="ARBA00012438"/>
    </source>
</evidence>
<keyword evidence="11" id="KW-0902">Two-component regulatory system</keyword>
<dbReference type="InterPro" id="IPR005467">
    <property type="entry name" value="His_kinase_dom"/>
</dbReference>
<dbReference type="InterPro" id="IPR003660">
    <property type="entry name" value="HAMP_dom"/>
</dbReference>
<dbReference type="InterPro" id="IPR003661">
    <property type="entry name" value="HisK_dim/P_dom"/>
</dbReference>
<keyword evidence="10 12" id="KW-1133">Transmembrane helix</keyword>
<dbReference type="Gene3D" id="1.10.287.130">
    <property type="match status" value="1"/>
</dbReference>
<evidence type="ECO:0000256" key="11">
    <source>
        <dbReference type="ARBA" id="ARBA00023012"/>
    </source>
</evidence>
<evidence type="ECO:0000313" key="15">
    <source>
        <dbReference type="EMBL" id="GLS69320.1"/>
    </source>
</evidence>
<comment type="caution">
    <text evidence="15">The sequence shown here is derived from an EMBL/GenBank/DDBJ whole genome shotgun (WGS) entry which is preliminary data.</text>
</comment>
<accession>A0AA37T9H8</accession>
<evidence type="ECO:0000256" key="9">
    <source>
        <dbReference type="ARBA" id="ARBA00022840"/>
    </source>
</evidence>
<dbReference type="EC" id="2.7.13.3" evidence="3"/>
<keyword evidence="5" id="KW-0808">Transferase</keyword>
<dbReference type="InterPro" id="IPR050428">
    <property type="entry name" value="TCS_sensor_his_kinase"/>
</dbReference>
<evidence type="ECO:0000256" key="2">
    <source>
        <dbReference type="ARBA" id="ARBA00004141"/>
    </source>
</evidence>
<evidence type="ECO:0000256" key="7">
    <source>
        <dbReference type="ARBA" id="ARBA00022741"/>
    </source>
</evidence>
<feature type="transmembrane region" description="Helical" evidence="12">
    <location>
        <begin position="155"/>
        <end position="176"/>
    </location>
</feature>
<evidence type="ECO:0000259" key="14">
    <source>
        <dbReference type="PROSITE" id="PS50885"/>
    </source>
</evidence>
<dbReference type="PROSITE" id="PS50885">
    <property type="entry name" value="HAMP"/>
    <property type="match status" value="1"/>
</dbReference>
<dbReference type="SMART" id="SM00388">
    <property type="entry name" value="HisKA"/>
    <property type="match status" value="1"/>
</dbReference>
<dbReference type="Proteomes" id="UP001157440">
    <property type="component" value="Unassembled WGS sequence"/>
</dbReference>
<organism evidence="15 16">
    <name type="scientific">Methylobacterium tardum</name>
    <dbReference type="NCBI Taxonomy" id="374432"/>
    <lineage>
        <taxon>Bacteria</taxon>
        <taxon>Pseudomonadati</taxon>
        <taxon>Pseudomonadota</taxon>
        <taxon>Alphaproteobacteria</taxon>
        <taxon>Hyphomicrobiales</taxon>
        <taxon>Methylobacteriaceae</taxon>
        <taxon>Methylobacterium</taxon>
    </lineage>
</organism>
<keyword evidence="8 15" id="KW-0418">Kinase</keyword>
<proteinExistence type="predicted"/>
<dbReference type="PROSITE" id="PS50109">
    <property type="entry name" value="HIS_KIN"/>
    <property type="match status" value="1"/>
</dbReference>
<dbReference type="Gene3D" id="3.30.565.10">
    <property type="entry name" value="Histidine kinase-like ATPase, C-terminal domain"/>
    <property type="match status" value="1"/>
</dbReference>
<dbReference type="PANTHER" id="PTHR45436">
    <property type="entry name" value="SENSOR HISTIDINE KINASE YKOH"/>
    <property type="match status" value="1"/>
</dbReference>
<comment type="subcellular location">
    <subcellularLocation>
        <location evidence="2">Membrane</location>
        <topology evidence="2">Multi-pass membrane protein</topology>
    </subcellularLocation>
</comment>
<keyword evidence="4" id="KW-0597">Phosphoprotein</keyword>
<dbReference type="RefSeq" id="WP_238194882.1">
    <property type="nucleotide sequence ID" value="NZ_BPQZ01000002.1"/>
</dbReference>
<dbReference type="GO" id="GO:0005886">
    <property type="term" value="C:plasma membrane"/>
    <property type="evidence" value="ECO:0007669"/>
    <property type="project" value="TreeGrafter"/>
</dbReference>
<dbReference type="Pfam" id="PF00512">
    <property type="entry name" value="HisKA"/>
    <property type="match status" value="1"/>
</dbReference>
<keyword evidence="9" id="KW-0067">ATP-binding</keyword>
<evidence type="ECO:0000259" key="13">
    <source>
        <dbReference type="PROSITE" id="PS50109"/>
    </source>
</evidence>
<dbReference type="SMART" id="SM00387">
    <property type="entry name" value="HATPase_c"/>
    <property type="match status" value="1"/>
</dbReference>
<dbReference type="InterPro" id="IPR013727">
    <property type="entry name" value="2CSK_N"/>
</dbReference>
<dbReference type="CDD" id="cd00082">
    <property type="entry name" value="HisKA"/>
    <property type="match status" value="1"/>
</dbReference>
<feature type="domain" description="HAMP" evidence="14">
    <location>
        <begin position="179"/>
        <end position="231"/>
    </location>
</feature>
<dbReference type="SUPFAM" id="SSF47384">
    <property type="entry name" value="Homodimeric domain of signal transducing histidine kinase"/>
    <property type="match status" value="1"/>
</dbReference>
<protein>
    <recommendedName>
        <fullName evidence="3">histidine kinase</fullName>
        <ecNumber evidence="3">2.7.13.3</ecNumber>
    </recommendedName>
</protein>
<name>A0AA37T9H8_9HYPH</name>
<evidence type="ECO:0000256" key="8">
    <source>
        <dbReference type="ARBA" id="ARBA00022777"/>
    </source>
</evidence>
<keyword evidence="6 12" id="KW-0812">Transmembrane</keyword>
<dbReference type="InterPro" id="IPR036890">
    <property type="entry name" value="HATPase_C_sf"/>
</dbReference>
<evidence type="ECO:0000256" key="5">
    <source>
        <dbReference type="ARBA" id="ARBA00022679"/>
    </source>
</evidence>
<comment type="catalytic activity">
    <reaction evidence="1">
        <text>ATP + protein L-histidine = ADP + protein N-phospho-L-histidine.</text>
        <dbReference type="EC" id="2.7.13.3"/>
    </reaction>
</comment>
<dbReference type="AlphaFoldDB" id="A0AA37T9H8"/>
<sequence>MNSLRMRLFATLVTATGLVWLAAIVWTYVDSRAQFESILDRRLMEAARMVDSLFTPARAATARRPGSADGDEATLTHMVSYDRHLSCQIWSLDGRLIGASDGAPDPKLSDQRDGFSNRVIDGQAWRVFALSDPAKGFRILVGDNLGQRRQLEHGLVGSLLLTAGCVLPILAPLIWFSVGRGLRPLNHATRDLAARDADNLERVAVGRMPSEIRPLVDALNRLFGKVAAARDHERSFLAYAAHELRTPLAGLKTQVQVAMGAQDAAMRDAALAQTLSAVDRSARLVQQLLTLSRLDSSVRPVATAWIPVEERLRDLLAGMADMPAPERVGFAPDLATLEIRMDEDLFDLAMRNLMENALLMTPEPGAVTWEAALGADGSATLSLVDAGPGIAEAERAQVVRRFVRGSRRAKVGSGLGLSIVTMALEQSGARLRLDGRNDGPGLRASAVFDAGLARCAPAATARL</sequence>
<evidence type="ECO:0000256" key="10">
    <source>
        <dbReference type="ARBA" id="ARBA00022989"/>
    </source>
</evidence>
<dbReference type="GO" id="GO:0005524">
    <property type="term" value="F:ATP binding"/>
    <property type="evidence" value="ECO:0007669"/>
    <property type="project" value="UniProtKB-KW"/>
</dbReference>
<evidence type="ECO:0000256" key="1">
    <source>
        <dbReference type="ARBA" id="ARBA00000085"/>
    </source>
</evidence>
<keyword evidence="7" id="KW-0547">Nucleotide-binding</keyword>
<dbReference type="Pfam" id="PF02518">
    <property type="entry name" value="HATPase_c"/>
    <property type="match status" value="1"/>
</dbReference>
<dbReference type="InterPro" id="IPR003594">
    <property type="entry name" value="HATPase_dom"/>
</dbReference>
<evidence type="ECO:0000256" key="4">
    <source>
        <dbReference type="ARBA" id="ARBA00022553"/>
    </source>
</evidence>
<dbReference type="Pfam" id="PF08521">
    <property type="entry name" value="2CSK_N"/>
    <property type="match status" value="1"/>
</dbReference>
<keyword evidence="12" id="KW-0472">Membrane</keyword>
<reference evidence="16" key="1">
    <citation type="journal article" date="2019" name="Int. J. Syst. Evol. Microbiol.">
        <title>The Global Catalogue of Microorganisms (GCM) 10K type strain sequencing project: providing services to taxonomists for standard genome sequencing and annotation.</title>
        <authorList>
            <consortium name="The Broad Institute Genomics Platform"/>
            <consortium name="The Broad Institute Genome Sequencing Center for Infectious Disease"/>
            <person name="Wu L."/>
            <person name="Ma J."/>
        </authorList>
    </citation>
    <scope>NUCLEOTIDE SEQUENCE [LARGE SCALE GENOMIC DNA]</scope>
    <source>
        <strain evidence="16">NBRC 103632</strain>
    </source>
</reference>
<keyword evidence="16" id="KW-1185">Reference proteome</keyword>
<dbReference type="SUPFAM" id="SSF55874">
    <property type="entry name" value="ATPase domain of HSP90 chaperone/DNA topoisomerase II/histidine kinase"/>
    <property type="match status" value="1"/>
</dbReference>
<evidence type="ECO:0000313" key="16">
    <source>
        <dbReference type="Proteomes" id="UP001157440"/>
    </source>
</evidence>
<dbReference type="GO" id="GO:0000155">
    <property type="term" value="F:phosphorelay sensor kinase activity"/>
    <property type="evidence" value="ECO:0007669"/>
    <property type="project" value="InterPro"/>
</dbReference>